<evidence type="ECO:0000313" key="2">
    <source>
        <dbReference type="EMBL" id="CAG8978568.1"/>
    </source>
</evidence>
<name>A0A9N9PXJ9_9HELO</name>
<protein>
    <recommendedName>
        <fullName evidence="1">Peptidase C14 caspase domain-containing protein</fullName>
    </recommendedName>
</protein>
<dbReference type="OrthoDB" id="3554553at2759"/>
<dbReference type="GO" id="GO:0004197">
    <property type="term" value="F:cysteine-type endopeptidase activity"/>
    <property type="evidence" value="ECO:0007669"/>
    <property type="project" value="InterPro"/>
</dbReference>
<proteinExistence type="predicted"/>
<evidence type="ECO:0000313" key="3">
    <source>
        <dbReference type="Proteomes" id="UP000701801"/>
    </source>
</evidence>
<organism evidence="2 3">
    <name type="scientific">Hymenoscyphus albidus</name>
    <dbReference type="NCBI Taxonomy" id="595503"/>
    <lineage>
        <taxon>Eukaryota</taxon>
        <taxon>Fungi</taxon>
        <taxon>Dikarya</taxon>
        <taxon>Ascomycota</taxon>
        <taxon>Pezizomycotina</taxon>
        <taxon>Leotiomycetes</taxon>
        <taxon>Helotiales</taxon>
        <taxon>Helotiaceae</taxon>
        <taxon>Hymenoscyphus</taxon>
    </lineage>
</organism>
<keyword evidence="3" id="KW-1185">Reference proteome</keyword>
<feature type="domain" description="Peptidase C14 caspase" evidence="1">
    <location>
        <begin position="43"/>
        <end position="212"/>
    </location>
</feature>
<comment type="caution">
    <text evidence="2">The sequence shown here is derived from an EMBL/GenBank/DDBJ whole genome shotgun (WGS) entry which is preliminary data.</text>
</comment>
<dbReference type="Proteomes" id="UP000701801">
    <property type="component" value="Unassembled WGS sequence"/>
</dbReference>
<dbReference type="EMBL" id="CAJVRM010000266">
    <property type="protein sequence ID" value="CAG8978568.1"/>
    <property type="molecule type" value="Genomic_DNA"/>
</dbReference>
<dbReference type="GO" id="GO:0006508">
    <property type="term" value="P:proteolysis"/>
    <property type="evidence" value="ECO:0007669"/>
    <property type="project" value="InterPro"/>
</dbReference>
<dbReference type="Pfam" id="PF00656">
    <property type="entry name" value="Peptidase_C14"/>
    <property type="match status" value="1"/>
</dbReference>
<dbReference type="InterPro" id="IPR011600">
    <property type="entry name" value="Pept_C14_caspase"/>
</dbReference>
<gene>
    <name evidence="2" type="ORF">HYALB_00010531</name>
</gene>
<sequence length="306" mass="34070">MADSDAQVRLNDQLSRYYKKRIEYDHVTVLAIYWQECSSAGYKDEAAKLGTLMKTFNFHFEHFEIPSYDSQFALYKRLVELLAANRQDNTLLIIHYGGHGWVDDNHDNQSRCRKESHHTDANLRWSDLQIELKQHKSEVLLDFCFASQAARGSKGPIPNNVELFAACGMSAKTLAPGPYSFTSLLIQEISESIGSDGSIKISELHKSMASKHSQLKQSAVYYPLSGPKASITLQPRAGFSDRTPPTPPEAGSVTIRISLSKLEQLNEVVDLLKLNPPSTISNVRIEQLRQSATAVNNFQAPSVGSG</sequence>
<evidence type="ECO:0000259" key="1">
    <source>
        <dbReference type="Pfam" id="PF00656"/>
    </source>
</evidence>
<dbReference type="AlphaFoldDB" id="A0A9N9PXJ9"/>
<accession>A0A9N9PXJ9</accession>
<reference evidence="2" key="1">
    <citation type="submission" date="2021-07" db="EMBL/GenBank/DDBJ databases">
        <authorList>
            <person name="Durling M."/>
        </authorList>
    </citation>
    <scope>NUCLEOTIDE SEQUENCE</scope>
</reference>